<proteinExistence type="predicted"/>
<reference evidence="2 3" key="1">
    <citation type="submission" date="2021-06" db="EMBL/GenBank/DDBJ databases">
        <authorList>
            <person name="Sun Q."/>
            <person name="Li D."/>
        </authorList>
    </citation>
    <scope>NUCLEOTIDE SEQUENCE [LARGE SCALE GENOMIC DNA]</scope>
    <source>
        <strain evidence="2 3">MSJ-1</strain>
    </source>
</reference>
<dbReference type="EMBL" id="JAHLQO010000004">
    <property type="protein sequence ID" value="MBU5669631.1"/>
    <property type="molecule type" value="Genomic_DNA"/>
</dbReference>
<dbReference type="PANTHER" id="PTHR30478:SF0">
    <property type="entry name" value="BETA SLIDING CLAMP"/>
    <property type="match status" value="1"/>
</dbReference>
<dbReference type="RefSeq" id="WP_216549465.1">
    <property type="nucleotide sequence ID" value="NZ_JAHLQO010000004.1"/>
</dbReference>
<keyword evidence="3" id="KW-1185">Reference proteome</keyword>
<dbReference type="PANTHER" id="PTHR30478">
    <property type="entry name" value="DNA POLYMERASE III SUBUNIT BETA"/>
    <property type="match status" value="1"/>
</dbReference>
<evidence type="ECO:0008006" key="4">
    <source>
        <dbReference type="Google" id="ProtNLM"/>
    </source>
</evidence>
<dbReference type="InterPro" id="IPR001001">
    <property type="entry name" value="DNA_polIII_beta"/>
</dbReference>
<accession>A0ABS6FK30</accession>
<evidence type="ECO:0000313" key="2">
    <source>
        <dbReference type="EMBL" id="MBU5669631.1"/>
    </source>
</evidence>
<dbReference type="SMART" id="SM00480">
    <property type="entry name" value="POL3Bc"/>
    <property type="match status" value="1"/>
</dbReference>
<evidence type="ECO:0000256" key="1">
    <source>
        <dbReference type="ARBA" id="ARBA00023125"/>
    </source>
</evidence>
<organism evidence="2 3">
    <name type="scientific">Peptoniphilus ovalis</name>
    <dbReference type="NCBI Taxonomy" id="2841503"/>
    <lineage>
        <taxon>Bacteria</taxon>
        <taxon>Bacillati</taxon>
        <taxon>Bacillota</taxon>
        <taxon>Tissierellia</taxon>
        <taxon>Tissierellales</taxon>
        <taxon>Peptoniphilaceae</taxon>
        <taxon>Peptoniphilus</taxon>
    </lineage>
</organism>
<protein>
    <recommendedName>
        <fullName evidence="4">Beta sliding clamp</fullName>
    </recommendedName>
</protein>
<comment type="caution">
    <text evidence="2">The sequence shown here is derived from an EMBL/GenBank/DDBJ whole genome shotgun (WGS) entry which is preliminary data.</text>
</comment>
<sequence length="370" mass="43557">MKLNTKNLQEAINVLNKNISNYAVFNIDDENLILECDTDFIYTSNSNVELKDYSSYMISLDKLKKITKVLDSKEIELEFKEKNNKTDLIINDNGVEISEIVEKQENEINIKKYENYLRLDAEEFIKILKDSKKFRSKDKCRILFTGQLLKYHNNSNTLDVVALDGYKIYVYTIEDVNTNINQDFELILNQKTIERLMKNKNSKEIEIQINFKENEIEDTVIKLNNMFLYDNHTSGDYFNYKSTLRDEYDSEYVTKIDSKMISKYIKYIDKCLKLQDKDQGGKVRPSMITSEIVDNQRIFKLKDNSTKVELKEKSDAKDRFKIAFNGEYLKDLLELFKNEDDVIVTMKNDVNPMILQKDNLLALLLPVRLI</sequence>
<keyword evidence="1" id="KW-0238">DNA-binding</keyword>
<gene>
    <name evidence="2" type="ORF">KQI68_07230</name>
</gene>
<dbReference type="Proteomes" id="UP000783742">
    <property type="component" value="Unassembled WGS sequence"/>
</dbReference>
<evidence type="ECO:0000313" key="3">
    <source>
        <dbReference type="Proteomes" id="UP000783742"/>
    </source>
</evidence>
<name>A0ABS6FK30_9FIRM</name>